<name>A0AAE9ZA68_9GAMM</name>
<dbReference type="RefSeq" id="WP_044840115.1">
    <property type="nucleotide sequence ID" value="NZ_CP059733.1"/>
</dbReference>
<accession>A0AAE9ZA68</accession>
<keyword evidence="1" id="KW-0472">Membrane</keyword>
<evidence type="ECO:0000313" key="3">
    <source>
        <dbReference type="Proteomes" id="UP000032352"/>
    </source>
</evidence>
<sequence length="243" mass="26934">MEVVFYVIAICLLVLLTRLYYLKKRAKRRASYINNYQFPNAIINKVAKTYPHLNESELAQVMRGLREYFHLTNLADDKMISMPSQAIDVAWHEFILFTRNYQTFCKRAFGRFLHHTPAEAMQSRDVAQAGIKRVWHAACLRENIDPYSPKKLPLVFALDSWLKINDGFHYELNCMESSTVSLNELGKSDKVKKATMTGAYSFCVSHIGCSADTGFTDGNGCSGDTGGDGGSSGCGGGCGGGGD</sequence>
<keyword evidence="3" id="KW-1185">Reference proteome</keyword>
<reference evidence="2 3" key="2">
    <citation type="journal article" date="2022" name="Mar. Drugs">
        <title>Bioassay-Guided Fractionation Leads to the Detection of Cholic Acid Generated by the Rare Thalassomonas sp.</title>
        <authorList>
            <person name="Pheiffer F."/>
            <person name="Schneider Y.K."/>
            <person name="Hansen E.H."/>
            <person name="Andersen J.H."/>
            <person name="Isaksson J."/>
            <person name="Busche T."/>
            <person name="R C."/>
            <person name="Kalinowski J."/>
            <person name="Zyl L.V."/>
            <person name="Trindade M."/>
        </authorList>
    </citation>
    <scope>NUCLEOTIDE SEQUENCE [LARGE SCALE GENOMIC DNA]</scope>
    <source>
        <strain evidence="2 3">XOM25</strain>
    </source>
</reference>
<dbReference type="Proteomes" id="UP000032352">
    <property type="component" value="Chromosome"/>
</dbReference>
<evidence type="ECO:0000256" key="1">
    <source>
        <dbReference type="SAM" id="Phobius"/>
    </source>
</evidence>
<keyword evidence="1" id="KW-1133">Transmembrane helix</keyword>
<organism evidence="2 3">
    <name type="scientific">Thalassomonas viridans</name>
    <dbReference type="NCBI Taxonomy" id="137584"/>
    <lineage>
        <taxon>Bacteria</taxon>
        <taxon>Pseudomonadati</taxon>
        <taxon>Pseudomonadota</taxon>
        <taxon>Gammaproteobacteria</taxon>
        <taxon>Alteromonadales</taxon>
        <taxon>Colwelliaceae</taxon>
        <taxon>Thalassomonas</taxon>
    </lineage>
</organism>
<evidence type="ECO:0000313" key="2">
    <source>
        <dbReference type="EMBL" id="WDE08078.1"/>
    </source>
</evidence>
<protein>
    <submittedName>
        <fullName evidence="2">Uncharacterized protein</fullName>
    </submittedName>
</protein>
<gene>
    <name evidence="2" type="ORF">SG34_014955</name>
</gene>
<proteinExistence type="predicted"/>
<dbReference type="AlphaFoldDB" id="A0AAE9ZA68"/>
<feature type="transmembrane region" description="Helical" evidence="1">
    <location>
        <begin position="6"/>
        <end position="22"/>
    </location>
</feature>
<dbReference type="EMBL" id="CP059733">
    <property type="protein sequence ID" value="WDE08078.1"/>
    <property type="molecule type" value="Genomic_DNA"/>
</dbReference>
<dbReference type="KEGG" id="tvd:SG34_014955"/>
<reference evidence="2 3" key="1">
    <citation type="journal article" date="2015" name="Genome Announc.">
        <title>Draft Genome Sequences of Marine Isolates of Thalassomonas viridans and Thalassomonas actiniarum.</title>
        <authorList>
            <person name="Olonade I."/>
            <person name="van Zyl L.J."/>
            <person name="Trindade M."/>
        </authorList>
    </citation>
    <scope>NUCLEOTIDE SEQUENCE [LARGE SCALE GENOMIC DNA]</scope>
    <source>
        <strain evidence="2 3">XOM25</strain>
    </source>
</reference>
<keyword evidence="1" id="KW-0812">Transmembrane</keyword>